<evidence type="ECO:0000313" key="1">
    <source>
        <dbReference type="EMBL" id="GLW91799.1"/>
    </source>
</evidence>
<dbReference type="InterPro" id="IPR014729">
    <property type="entry name" value="Rossmann-like_a/b/a_fold"/>
</dbReference>
<gene>
    <name evidence="1" type="ORF">Aglo03_26150</name>
</gene>
<name>A0A9W6QNJ2_9PSEU</name>
<comment type="caution">
    <text evidence="1">The sequence shown here is derived from an EMBL/GenBank/DDBJ whole genome shotgun (WGS) entry which is preliminary data.</text>
</comment>
<dbReference type="Gene3D" id="3.40.50.620">
    <property type="entry name" value="HUPs"/>
    <property type="match status" value="1"/>
</dbReference>
<dbReference type="SUPFAM" id="SSF52402">
    <property type="entry name" value="Adenine nucleotide alpha hydrolases-like"/>
    <property type="match status" value="1"/>
</dbReference>
<accession>A0A9W6QNJ2</accession>
<dbReference type="RefSeq" id="WP_285610576.1">
    <property type="nucleotide sequence ID" value="NZ_BSSD01000003.1"/>
</dbReference>
<dbReference type="AlphaFoldDB" id="A0A9W6QNJ2"/>
<protein>
    <submittedName>
        <fullName evidence="1">Phosphoadenosine phosphosulfate reductase</fullName>
    </submittedName>
</protein>
<dbReference type="EMBL" id="BSSD01000003">
    <property type="protein sequence ID" value="GLW91799.1"/>
    <property type="molecule type" value="Genomic_DNA"/>
</dbReference>
<evidence type="ECO:0000313" key="2">
    <source>
        <dbReference type="Proteomes" id="UP001165042"/>
    </source>
</evidence>
<reference evidence="1" key="1">
    <citation type="submission" date="2023-02" db="EMBL/GenBank/DDBJ databases">
        <title>Actinokineospora globicatena NBRC 15670.</title>
        <authorList>
            <person name="Ichikawa N."/>
            <person name="Sato H."/>
            <person name="Tonouchi N."/>
        </authorList>
    </citation>
    <scope>NUCLEOTIDE SEQUENCE</scope>
    <source>
        <strain evidence="1">NBRC 15670</strain>
    </source>
</reference>
<organism evidence="1 2">
    <name type="scientific">Actinokineospora globicatena</name>
    <dbReference type="NCBI Taxonomy" id="103729"/>
    <lineage>
        <taxon>Bacteria</taxon>
        <taxon>Bacillati</taxon>
        <taxon>Actinomycetota</taxon>
        <taxon>Actinomycetes</taxon>
        <taxon>Pseudonocardiales</taxon>
        <taxon>Pseudonocardiaceae</taxon>
        <taxon>Actinokineospora</taxon>
    </lineage>
</organism>
<keyword evidence="2" id="KW-1185">Reference proteome</keyword>
<sequence>MTTEPTPEQAVDVPLRAVQFGGGVQSTAMLILAATGDLPADAVLFDHVGEDSEAPETLEFVREIAIPWAREHDIDIQVLHKTTRDGANETVLSRVKRGRSHVIPIKLSGGMQGGRSCTADFKVRVSGRWLKSHGATETNKAIVYMGISLDEVERAHNKKAQPYEIIEYPLLDRRMRRTDCETLIRATPLSPEHAAHLRAIVHTLDPVIRDQLLATDCTMMPVPPKSSCWFCPARPLRSWESLRAERPERFQAVADLEQWFIDREAEQGKPPVYFSNAGLPITALADPGVQLLPLLDRGDEGCDTGWCMT</sequence>
<proteinExistence type="predicted"/>
<dbReference type="Proteomes" id="UP001165042">
    <property type="component" value="Unassembled WGS sequence"/>
</dbReference>